<gene>
    <name evidence="1" type="ORF">Poly59_13810</name>
</gene>
<proteinExistence type="predicted"/>
<protein>
    <submittedName>
        <fullName evidence="1">Uncharacterized protein</fullName>
    </submittedName>
</protein>
<evidence type="ECO:0000313" key="1">
    <source>
        <dbReference type="EMBL" id="TWU55086.1"/>
    </source>
</evidence>
<reference evidence="1 2" key="1">
    <citation type="submission" date="2019-02" db="EMBL/GenBank/DDBJ databases">
        <title>Deep-cultivation of Planctomycetes and their phenomic and genomic characterization uncovers novel biology.</title>
        <authorList>
            <person name="Wiegand S."/>
            <person name="Jogler M."/>
            <person name="Boedeker C."/>
            <person name="Pinto D."/>
            <person name="Vollmers J."/>
            <person name="Rivas-Marin E."/>
            <person name="Kohn T."/>
            <person name="Peeters S.H."/>
            <person name="Heuer A."/>
            <person name="Rast P."/>
            <person name="Oberbeckmann S."/>
            <person name="Bunk B."/>
            <person name="Jeske O."/>
            <person name="Meyerdierks A."/>
            <person name="Storesund J.E."/>
            <person name="Kallscheuer N."/>
            <person name="Luecker S."/>
            <person name="Lage O.M."/>
            <person name="Pohl T."/>
            <person name="Merkel B.J."/>
            <person name="Hornburger P."/>
            <person name="Mueller R.-W."/>
            <person name="Bruemmer F."/>
            <person name="Labrenz M."/>
            <person name="Spormann A.M."/>
            <person name="Op Den Camp H."/>
            <person name="Overmann J."/>
            <person name="Amann R."/>
            <person name="Jetten M.S.M."/>
            <person name="Mascher T."/>
            <person name="Medema M.H."/>
            <person name="Devos D.P."/>
            <person name="Kaster A.-K."/>
            <person name="Ovreas L."/>
            <person name="Rohde M."/>
            <person name="Galperin M.Y."/>
            <person name="Jogler C."/>
        </authorList>
    </citation>
    <scope>NUCLEOTIDE SEQUENCE [LARGE SCALE GENOMIC DNA]</scope>
    <source>
        <strain evidence="1 2">Poly59</strain>
    </source>
</reference>
<comment type="caution">
    <text evidence="1">The sequence shown here is derived from an EMBL/GenBank/DDBJ whole genome shotgun (WGS) entry which is preliminary data.</text>
</comment>
<keyword evidence="2" id="KW-1185">Reference proteome</keyword>
<dbReference type="EMBL" id="SJPX01000002">
    <property type="protein sequence ID" value="TWU55086.1"/>
    <property type="molecule type" value="Genomic_DNA"/>
</dbReference>
<dbReference type="Proteomes" id="UP000317977">
    <property type="component" value="Unassembled WGS sequence"/>
</dbReference>
<sequence>MIQTGMKEPPPCDLRPAACVLPCLRFPDTPNVEDTRQRRKPPCHSESKVFCRKFAIKSLLTSRRDPHWLEPTGRLGSVANGRLFRTLQ</sequence>
<organism evidence="1 2">
    <name type="scientific">Rubripirellula reticaptiva</name>
    <dbReference type="NCBI Taxonomy" id="2528013"/>
    <lineage>
        <taxon>Bacteria</taxon>
        <taxon>Pseudomonadati</taxon>
        <taxon>Planctomycetota</taxon>
        <taxon>Planctomycetia</taxon>
        <taxon>Pirellulales</taxon>
        <taxon>Pirellulaceae</taxon>
        <taxon>Rubripirellula</taxon>
    </lineage>
</organism>
<name>A0A5C6F4V3_9BACT</name>
<accession>A0A5C6F4V3</accession>
<evidence type="ECO:0000313" key="2">
    <source>
        <dbReference type="Proteomes" id="UP000317977"/>
    </source>
</evidence>
<dbReference type="AlphaFoldDB" id="A0A5C6F4V3"/>